<proteinExistence type="predicted"/>
<dbReference type="AlphaFoldDB" id="X0W0X2"/>
<sequence length="67" mass="7701">MSTENVKKKTYATLTTDQRLDRLERLVVKALMSLGNPNPSHSRLITTDRLPLAQKNGFVFYILPREI</sequence>
<evidence type="ECO:0000313" key="1">
    <source>
        <dbReference type="EMBL" id="GAG06391.1"/>
    </source>
</evidence>
<name>X0W0X2_9ZZZZ</name>
<protein>
    <submittedName>
        <fullName evidence="1">Uncharacterized protein</fullName>
    </submittedName>
</protein>
<reference evidence="1" key="1">
    <citation type="journal article" date="2014" name="Front. Microbiol.">
        <title>High frequency of phylogenetically diverse reductive dehalogenase-homologous genes in deep subseafloor sedimentary metagenomes.</title>
        <authorList>
            <person name="Kawai M."/>
            <person name="Futagami T."/>
            <person name="Toyoda A."/>
            <person name="Takaki Y."/>
            <person name="Nishi S."/>
            <person name="Hori S."/>
            <person name="Arai W."/>
            <person name="Tsubouchi T."/>
            <person name="Morono Y."/>
            <person name="Uchiyama I."/>
            <person name="Ito T."/>
            <person name="Fujiyama A."/>
            <person name="Inagaki F."/>
            <person name="Takami H."/>
        </authorList>
    </citation>
    <scope>NUCLEOTIDE SEQUENCE</scope>
    <source>
        <strain evidence="1">Expedition CK06-06</strain>
    </source>
</reference>
<dbReference type="EMBL" id="BARS01022994">
    <property type="protein sequence ID" value="GAG06391.1"/>
    <property type="molecule type" value="Genomic_DNA"/>
</dbReference>
<gene>
    <name evidence="1" type="ORF">S01H1_36675</name>
</gene>
<accession>X0W0X2</accession>
<organism evidence="1">
    <name type="scientific">marine sediment metagenome</name>
    <dbReference type="NCBI Taxonomy" id="412755"/>
    <lineage>
        <taxon>unclassified sequences</taxon>
        <taxon>metagenomes</taxon>
        <taxon>ecological metagenomes</taxon>
    </lineage>
</organism>
<comment type="caution">
    <text evidence="1">The sequence shown here is derived from an EMBL/GenBank/DDBJ whole genome shotgun (WGS) entry which is preliminary data.</text>
</comment>